<sequence>MMCNFKIIMNSGTEYIVNENPQQIISSPDIIENRFLKVQDCRNNNGVVVNIDNISSIEPCRYKKYVVTLEGPSDS</sequence>
<dbReference type="EMBL" id="JBGFFE010000007">
    <property type="protein sequence ID" value="MEY8763310.1"/>
    <property type="molecule type" value="Genomic_DNA"/>
</dbReference>
<proteinExistence type="predicted"/>
<organism evidence="1 2">
    <name type="scientific">Clostridium lapidicellarium</name>
    <dbReference type="NCBI Taxonomy" id="3240931"/>
    <lineage>
        <taxon>Bacteria</taxon>
        <taxon>Bacillati</taxon>
        <taxon>Bacillota</taxon>
        <taxon>Clostridia</taxon>
        <taxon>Eubacteriales</taxon>
        <taxon>Clostridiaceae</taxon>
        <taxon>Clostridium</taxon>
    </lineage>
</organism>
<dbReference type="Proteomes" id="UP001565220">
    <property type="component" value="Unassembled WGS sequence"/>
</dbReference>
<reference evidence="1 2" key="1">
    <citation type="submission" date="2024-08" db="EMBL/GenBank/DDBJ databases">
        <title>Clostridium lapicellarii sp. nov., and Clostridium renhuaiense sp. nov., two species isolated from the mud in a fermentation cellar used for producing sauce-flavour Chinese liquors.</title>
        <authorList>
            <person name="Yang F."/>
            <person name="Wang H."/>
            <person name="Chen L.Q."/>
            <person name="Zhou N."/>
            <person name="Lu J.J."/>
            <person name="Pu X.X."/>
            <person name="Wan B."/>
            <person name="Wang L."/>
            <person name="Liu S.J."/>
        </authorList>
    </citation>
    <scope>NUCLEOTIDE SEQUENCE [LARGE SCALE GENOMIC DNA]</scope>
    <source>
        <strain evidence="1 2">MT-113</strain>
    </source>
</reference>
<comment type="caution">
    <text evidence="1">The sequence shown here is derived from an EMBL/GenBank/DDBJ whole genome shotgun (WGS) entry which is preliminary data.</text>
</comment>
<protein>
    <submittedName>
        <fullName evidence="1">Uncharacterized protein</fullName>
    </submittedName>
</protein>
<gene>
    <name evidence="1" type="ORF">AB8S09_06610</name>
</gene>
<dbReference type="RefSeq" id="WP_294180095.1">
    <property type="nucleotide sequence ID" value="NZ_JBGFFE010000007.1"/>
</dbReference>
<name>A0ABV4DY07_9CLOT</name>
<keyword evidence="2" id="KW-1185">Reference proteome</keyword>
<accession>A0ABV4DY07</accession>
<evidence type="ECO:0000313" key="2">
    <source>
        <dbReference type="Proteomes" id="UP001565220"/>
    </source>
</evidence>
<evidence type="ECO:0000313" key="1">
    <source>
        <dbReference type="EMBL" id="MEY8763310.1"/>
    </source>
</evidence>